<organism evidence="3 4">
    <name type="scientific">Lonsdalea britannica</name>
    <dbReference type="NCBI Taxonomy" id="1082704"/>
    <lineage>
        <taxon>Bacteria</taxon>
        <taxon>Pseudomonadati</taxon>
        <taxon>Pseudomonadota</taxon>
        <taxon>Gammaproteobacteria</taxon>
        <taxon>Enterobacterales</taxon>
        <taxon>Pectobacteriaceae</taxon>
        <taxon>Lonsdalea</taxon>
    </lineage>
</organism>
<evidence type="ECO:0000313" key="3">
    <source>
        <dbReference type="EMBL" id="AXW86988.1"/>
    </source>
</evidence>
<dbReference type="KEGG" id="lbq:CKQ53_08335"/>
<dbReference type="GO" id="GO:0016757">
    <property type="term" value="F:glycosyltransferase activity"/>
    <property type="evidence" value="ECO:0007669"/>
    <property type="project" value="InterPro"/>
</dbReference>
<dbReference type="Proteomes" id="UP000263881">
    <property type="component" value="Chromosome"/>
</dbReference>
<dbReference type="SUPFAM" id="SSF53756">
    <property type="entry name" value="UDP-Glycosyltransferase/glycogen phosphorylase"/>
    <property type="match status" value="1"/>
</dbReference>
<dbReference type="InterPro" id="IPR050194">
    <property type="entry name" value="Glycosyltransferase_grp1"/>
</dbReference>
<dbReference type="EMBL" id="CP023009">
    <property type="protein sequence ID" value="AXW86988.1"/>
    <property type="molecule type" value="Genomic_DNA"/>
</dbReference>
<sequence length="379" mass="42728">MLKVLHFYKTYYPDTFGGVEQVIFQLSEAVNGHDIAVTTLTLSPRGNIDDGKVGSHSSYYSKTSFEIASTPFSFNAIKKFRELARQADIIHYHFPYPFMDILYFISGVKKPSIVSYHSDIVKQKSALKIYTPLMNKFLSSVDYIVASSPNYLASSSTLQKFSSKVKVIPYGLDRKLYQPVNTERLDYWRDRLGERFFLFVGAFRYYKGLDVLLNAMEGKNYPLAIVGIGSLESELKQQANNLGLTNTHFLGLLSEEDKIALLQLCCAVVFPSHLRSEAFGITLLEGAMYGKPLISCEIGTGTTYINIDDETGIVVPPEDSDALKKAMVTLWDNPSLAKEYGENALARFNRLFTSERMGQSYIDLYHEVMDNRNVSDSAR</sequence>
<evidence type="ECO:0000259" key="1">
    <source>
        <dbReference type="Pfam" id="PF00534"/>
    </source>
</evidence>
<evidence type="ECO:0000259" key="2">
    <source>
        <dbReference type="Pfam" id="PF13439"/>
    </source>
</evidence>
<dbReference type="InterPro" id="IPR001296">
    <property type="entry name" value="Glyco_trans_1"/>
</dbReference>
<dbReference type="CDD" id="cd03795">
    <property type="entry name" value="GT4_WfcD-like"/>
    <property type="match status" value="1"/>
</dbReference>
<name>A0AAD0WL23_9GAMM</name>
<evidence type="ECO:0000313" key="4">
    <source>
        <dbReference type="Proteomes" id="UP000263881"/>
    </source>
</evidence>
<reference evidence="3 4" key="1">
    <citation type="submission" date="2017-08" db="EMBL/GenBank/DDBJ databases">
        <title>Comparative genomics of bacteria isolated from necrotic lesions of AOD affected trees.</title>
        <authorList>
            <person name="Doonan J."/>
            <person name="Denman S."/>
            <person name="McDonald J.E."/>
        </authorList>
    </citation>
    <scope>NUCLEOTIDE SEQUENCE [LARGE SCALE GENOMIC DNA]</scope>
    <source>
        <strain evidence="3 4">477</strain>
    </source>
</reference>
<dbReference type="Pfam" id="PF00534">
    <property type="entry name" value="Glycos_transf_1"/>
    <property type="match status" value="1"/>
</dbReference>
<accession>A0AAD0WL23</accession>
<gene>
    <name evidence="3" type="ORF">CKQ53_08335</name>
</gene>
<dbReference type="InterPro" id="IPR028098">
    <property type="entry name" value="Glyco_trans_4-like_N"/>
</dbReference>
<dbReference type="PANTHER" id="PTHR45947">
    <property type="entry name" value="SULFOQUINOVOSYL TRANSFERASE SQD2"/>
    <property type="match status" value="1"/>
</dbReference>
<dbReference type="AlphaFoldDB" id="A0AAD0WL23"/>
<proteinExistence type="predicted"/>
<keyword evidence="3" id="KW-0808">Transferase</keyword>
<feature type="domain" description="Glycosyltransferase subfamily 4-like N-terminal" evidence="2">
    <location>
        <begin position="16"/>
        <end position="174"/>
    </location>
</feature>
<dbReference type="RefSeq" id="WP_094117828.1">
    <property type="nucleotide sequence ID" value="NZ_CP023009.1"/>
</dbReference>
<dbReference type="PANTHER" id="PTHR45947:SF3">
    <property type="entry name" value="SULFOQUINOVOSYL TRANSFERASE SQD2"/>
    <property type="match status" value="1"/>
</dbReference>
<keyword evidence="4" id="KW-1185">Reference proteome</keyword>
<protein>
    <submittedName>
        <fullName evidence="3">Glycosyl transferase family 1</fullName>
    </submittedName>
</protein>
<dbReference type="Gene3D" id="3.40.50.2000">
    <property type="entry name" value="Glycogen Phosphorylase B"/>
    <property type="match status" value="2"/>
</dbReference>
<dbReference type="Pfam" id="PF13439">
    <property type="entry name" value="Glyco_transf_4"/>
    <property type="match status" value="1"/>
</dbReference>
<feature type="domain" description="Glycosyl transferase family 1" evidence="1">
    <location>
        <begin position="193"/>
        <end position="344"/>
    </location>
</feature>